<feature type="region of interest" description="Disordered" evidence="1">
    <location>
        <begin position="1"/>
        <end position="26"/>
    </location>
</feature>
<reference evidence="3" key="1">
    <citation type="submission" date="2022-11" db="UniProtKB">
        <authorList>
            <consortium name="WormBaseParasite"/>
        </authorList>
    </citation>
    <scope>IDENTIFICATION</scope>
</reference>
<evidence type="ECO:0000313" key="3">
    <source>
        <dbReference type="WBParaSite" id="ACRNAN_scaffold17542.g19686.t1"/>
    </source>
</evidence>
<evidence type="ECO:0000256" key="1">
    <source>
        <dbReference type="SAM" id="MobiDB-lite"/>
    </source>
</evidence>
<dbReference type="AlphaFoldDB" id="A0A914D2R1"/>
<name>A0A914D2R1_9BILA</name>
<keyword evidence="2" id="KW-1185">Reference proteome</keyword>
<protein>
    <submittedName>
        <fullName evidence="3">Uncharacterized protein</fullName>
    </submittedName>
</protein>
<dbReference type="WBParaSite" id="ACRNAN_scaffold17542.g19686.t1">
    <property type="protein sequence ID" value="ACRNAN_scaffold17542.g19686.t1"/>
    <property type="gene ID" value="ACRNAN_scaffold17542.g19686"/>
</dbReference>
<feature type="compositionally biased region" description="Acidic residues" evidence="1">
    <location>
        <begin position="1"/>
        <end position="22"/>
    </location>
</feature>
<organism evidence="2 3">
    <name type="scientific">Acrobeloides nanus</name>
    <dbReference type="NCBI Taxonomy" id="290746"/>
    <lineage>
        <taxon>Eukaryota</taxon>
        <taxon>Metazoa</taxon>
        <taxon>Ecdysozoa</taxon>
        <taxon>Nematoda</taxon>
        <taxon>Chromadorea</taxon>
        <taxon>Rhabditida</taxon>
        <taxon>Tylenchina</taxon>
        <taxon>Cephalobomorpha</taxon>
        <taxon>Cephaloboidea</taxon>
        <taxon>Cephalobidae</taxon>
        <taxon>Acrobeloides</taxon>
    </lineage>
</organism>
<accession>A0A914D2R1</accession>
<dbReference type="Proteomes" id="UP000887540">
    <property type="component" value="Unplaced"/>
</dbReference>
<proteinExistence type="predicted"/>
<sequence>MSDTEYMDTDLELADEEVTQEDAADRKARGLEMRTMLSILDWNHIQDAELHGLRTETEHYQYFSKAKGEARMKTKKTGGAHFDQWKRELVSRVVAKKIEYGPGEPNFDDDEGIDDDDFHEIANYFDEIVNFDNNASDVSDIDDNE</sequence>
<evidence type="ECO:0000313" key="2">
    <source>
        <dbReference type="Proteomes" id="UP000887540"/>
    </source>
</evidence>